<evidence type="ECO:0000256" key="4">
    <source>
        <dbReference type="ARBA" id="ARBA00022989"/>
    </source>
</evidence>
<gene>
    <name evidence="7" type="ORF">thalar_00032</name>
</gene>
<keyword evidence="4 6" id="KW-1133">Transmembrane helix</keyword>
<dbReference type="Pfam" id="PF03626">
    <property type="entry name" value="COX4_pro"/>
    <property type="match status" value="1"/>
</dbReference>
<keyword evidence="5 6" id="KW-0472">Membrane</keyword>
<comment type="subcellular location">
    <subcellularLocation>
        <location evidence="1">Cell membrane</location>
        <topology evidence="1">Multi-pass membrane protein</topology>
    </subcellularLocation>
</comment>
<sequence>MMKPDTLTRAWIALIVFSALSMVAAGLVNNGFDQRLTGSLVLALALLKARVILSRYLGLADAPSWRRGFNLALTLFCLILLGLYLFPQI</sequence>
<evidence type="ECO:0000256" key="1">
    <source>
        <dbReference type="ARBA" id="ARBA00004651"/>
    </source>
</evidence>
<dbReference type="RefSeq" id="WP_021100976.1">
    <property type="nucleotide sequence ID" value="NZ_KE557310.1"/>
</dbReference>
<evidence type="ECO:0000256" key="5">
    <source>
        <dbReference type="ARBA" id="ARBA00023136"/>
    </source>
</evidence>
<dbReference type="EMBL" id="AONI01000005">
    <property type="protein sequence ID" value="EPX81477.1"/>
    <property type="molecule type" value="Genomic_DNA"/>
</dbReference>
<dbReference type="eggNOG" id="ENOG5033CD7">
    <property type="taxonomic scope" value="Bacteria"/>
</dbReference>
<evidence type="ECO:0000313" key="8">
    <source>
        <dbReference type="Proteomes" id="UP000015351"/>
    </source>
</evidence>
<reference evidence="8" key="1">
    <citation type="journal article" date="2013" name="Stand. Genomic Sci.">
        <title>Genome sequence of the Litoreibacter arenae type strain (DSM 19593(T)), a member of the Roseobacter clade isolated from sea sand.</title>
        <authorList>
            <person name="Riedel T."/>
            <person name="Fiebig A."/>
            <person name="Petersen J."/>
            <person name="Gronow S."/>
            <person name="Kyrpides N.C."/>
            <person name="Goker M."/>
            <person name="Klenk H.P."/>
        </authorList>
    </citation>
    <scope>NUCLEOTIDE SEQUENCE [LARGE SCALE GENOMIC DNA]</scope>
    <source>
        <strain evidence="8">DSM 19593</strain>
    </source>
</reference>
<accession>S9QP91</accession>
<dbReference type="InterPro" id="IPR005171">
    <property type="entry name" value="Cyt_c_oxidase_su4_prok"/>
</dbReference>
<evidence type="ECO:0000256" key="6">
    <source>
        <dbReference type="SAM" id="Phobius"/>
    </source>
</evidence>
<dbReference type="GO" id="GO:0005886">
    <property type="term" value="C:plasma membrane"/>
    <property type="evidence" value="ECO:0007669"/>
    <property type="project" value="UniProtKB-SubCell"/>
</dbReference>
<name>S9QP91_9RHOB</name>
<dbReference type="AlphaFoldDB" id="S9QP91"/>
<keyword evidence="3 6" id="KW-0812">Transmembrane</keyword>
<comment type="caution">
    <text evidence="7">The sequence shown here is derived from an EMBL/GenBank/DDBJ whole genome shotgun (WGS) entry which is preliminary data.</text>
</comment>
<dbReference type="Proteomes" id="UP000015351">
    <property type="component" value="Unassembled WGS sequence"/>
</dbReference>
<keyword evidence="2" id="KW-1003">Cell membrane</keyword>
<dbReference type="STRING" id="1123360.thalar_00032"/>
<protein>
    <submittedName>
        <fullName evidence="7">Nitric oxide reductase F protein, putative</fullName>
    </submittedName>
</protein>
<dbReference type="HOGENOM" id="CLU_187708_0_0_5"/>
<proteinExistence type="predicted"/>
<evidence type="ECO:0000313" key="7">
    <source>
        <dbReference type="EMBL" id="EPX81477.1"/>
    </source>
</evidence>
<keyword evidence="8" id="KW-1185">Reference proteome</keyword>
<feature type="transmembrane region" description="Helical" evidence="6">
    <location>
        <begin position="69"/>
        <end position="86"/>
    </location>
</feature>
<evidence type="ECO:0000256" key="2">
    <source>
        <dbReference type="ARBA" id="ARBA00022475"/>
    </source>
</evidence>
<organism evidence="7 8">
    <name type="scientific">Litoreibacter arenae DSM 19593</name>
    <dbReference type="NCBI Taxonomy" id="1123360"/>
    <lineage>
        <taxon>Bacteria</taxon>
        <taxon>Pseudomonadati</taxon>
        <taxon>Pseudomonadota</taxon>
        <taxon>Alphaproteobacteria</taxon>
        <taxon>Rhodobacterales</taxon>
        <taxon>Roseobacteraceae</taxon>
        <taxon>Litoreibacter</taxon>
    </lineage>
</organism>
<feature type="transmembrane region" description="Helical" evidence="6">
    <location>
        <begin position="35"/>
        <end position="57"/>
    </location>
</feature>
<dbReference type="OrthoDB" id="7873828at2"/>
<evidence type="ECO:0000256" key="3">
    <source>
        <dbReference type="ARBA" id="ARBA00022692"/>
    </source>
</evidence>